<evidence type="ECO:0000313" key="4">
    <source>
        <dbReference type="Proteomes" id="UP000176005"/>
    </source>
</evidence>
<dbReference type="InterPro" id="IPR002938">
    <property type="entry name" value="FAD-bd"/>
</dbReference>
<dbReference type="Gene3D" id="3.50.50.60">
    <property type="entry name" value="FAD/NAD(P)-binding domain"/>
    <property type="match status" value="1"/>
</dbReference>
<gene>
    <name evidence="3" type="ORF">AN218_01920</name>
</gene>
<organism evidence="3 4">
    <name type="scientific">Streptomyces nanshensis</name>
    <dbReference type="NCBI Taxonomy" id="518642"/>
    <lineage>
        <taxon>Bacteria</taxon>
        <taxon>Bacillati</taxon>
        <taxon>Actinomycetota</taxon>
        <taxon>Actinomycetes</taxon>
        <taxon>Kitasatosporales</taxon>
        <taxon>Streptomycetaceae</taxon>
        <taxon>Streptomyces</taxon>
    </lineage>
</organism>
<protein>
    <recommendedName>
        <fullName evidence="2">FAD-binding domain-containing protein</fullName>
    </recommendedName>
</protein>
<dbReference type="PANTHER" id="PTHR43476:SF3">
    <property type="entry name" value="FAD-BINDING MONOOXYGENASE"/>
    <property type="match status" value="1"/>
</dbReference>
<dbReference type="Pfam" id="PF01494">
    <property type="entry name" value="FAD_binding_3"/>
    <property type="match status" value="1"/>
</dbReference>
<proteinExistence type="predicted"/>
<dbReference type="SUPFAM" id="SSF51905">
    <property type="entry name" value="FAD/NAD(P)-binding domain"/>
    <property type="match status" value="1"/>
</dbReference>
<evidence type="ECO:0000256" key="1">
    <source>
        <dbReference type="ARBA" id="ARBA00023002"/>
    </source>
</evidence>
<dbReference type="GO" id="GO:0071949">
    <property type="term" value="F:FAD binding"/>
    <property type="evidence" value="ECO:0007669"/>
    <property type="project" value="InterPro"/>
</dbReference>
<dbReference type="Gene3D" id="3.30.70.2450">
    <property type="match status" value="1"/>
</dbReference>
<evidence type="ECO:0000313" key="3">
    <source>
        <dbReference type="EMBL" id="OEV13781.1"/>
    </source>
</evidence>
<dbReference type="AlphaFoldDB" id="A0A1E7LCE8"/>
<dbReference type="Proteomes" id="UP000176005">
    <property type="component" value="Unassembled WGS sequence"/>
</dbReference>
<dbReference type="EMBL" id="LJGW01000040">
    <property type="protein sequence ID" value="OEV13781.1"/>
    <property type="molecule type" value="Genomic_DNA"/>
</dbReference>
<keyword evidence="4" id="KW-1185">Reference proteome</keyword>
<reference evidence="3 4" key="1">
    <citation type="journal article" date="2016" name="Front. Microbiol.">
        <title>Comparative Genomics Analysis of Streptomyces Species Reveals Their Adaptation to the Marine Environment and Their Diversity at the Genomic Level.</title>
        <authorList>
            <person name="Tian X."/>
            <person name="Zhang Z."/>
            <person name="Yang T."/>
            <person name="Chen M."/>
            <person name="Li J."/>
            <person name="Chen F."/>
            <person name="Yang J."/>
            <person name="Li W."/>
            <person name="Zhang B."/>
            <person name="Zhang Z."/>
            <person name="Wu J."/>
            <person name="Zhang C."/>
            <person name="Long L."/>
            <person name="Xiao J."/>
        </authorList>
    </citation>
    <scope>NUCLEOTIDE SEQUENCE [LARGE SCALE GENOMIC DNA]</scope>
    <source>
        <strain evidence="3 4">SCSIO 10429</strain>
    </source>
</reference>
<sequence length="545" mass="59515">MPHSAGPSGAGTDADVVVVGCGPVGLVLALLLAHRGWHVVILEQYPDQYPFPRVVAFDGETARNFASAGIGESLQELGEPLGEYVFQNAAGQRLLSFEAPYRPDRDGWPKATVMHQPTFESALRAHAATLRNVRLLTGHRAEDIADHGDRVEVRAPGPELGDSPLTARWVVGCDGANSFVRERIGAKVTDLGFTHDWLLCDVVFHEPREFAPNDVQICDPARPTTIVASGRGHRRWEFMRLPGETNEELSTVERMWELLEPHGVTPENATLTRNIVYTFQASTTDKWRAGRMLLAGDSAHQMPPFAGQGMCSGIRDAANLAWKLDLVLGGVAGERLLDTYQTERGKQVRHTIDMSVEVGKIVSELDAEAAKRRDAYLLAMKEDAPERDVAPSFFPLEDGVLRRDARSSGGPAGGLMPQGRVARGTERALFDDVVGRGFALVTTLDPYEVLDRKNLAFLERLDAHLVRVLPVGTPPKHVAAHEVVDVENVYVPFLDGAGCAAALVRPDFHIFGTARDRSDLPRLVGDLRRQLTATAALSRAPLAAR</sequence>
<feature type="domain" description="FAD-binding" evidence="2">
    <location>
        <begin position="13"/>
        <end position="353"/>
    </location>
</feature>
<evidence type="ECO:0000259" key="2">
    <source>
        <dbReference type="Pfam" id="PF01494"/>
    </source>
</evidence>
<name>A0A1E7LCE8_9ACTN</name>
<dbReference type="PATRIC" id="fig|518642.10.peg.6979"/>
<dbReference type="GO" id="GO:0019622">
    <property type="term" value="P:3-(3-hydroxy)phenylpropionate catabolic process"/>
    <property type="evidence" value="ECO:0007669"/>
    <property type="project" value="TreeGrafter"/>
</dbReference>
<dbReference type="PRINTS" id="PR00420">
    <property type="entry name" value="RNGMNOXGNASE"/>
</dbReference>
<dbReference type="PANTHER" id="PTHR43476">
    <property type="entry name" value="3-(3-HYDROXY-PHENYL)PROPIONATE/3-HYDROXYCINNAMIC ACID HYDROXYLASE"/>
    <property type="match status" value="1"/>
</dbReference>
<dbReference type="InterPro" id="IPR050631">
    <property type="entry name" value="PheA/TfdB_FAD_monoxygenase"/>
</dbReference>
<dbReference type="GO" id="GO:0008688">
    <property type="term" value="F:3-(3-hydroxyphenyl)propionate hydroxylase activity"/>
    <property type="evidence" value="ECO:0007669"/>
    <property type="project" value="TreeGrafter"/>
</dbReference>
<comment type="caution">
    <text evidence="3">The sequence shown here is derived from an EMBL/GenBank/DDBJ whole genome shotgun (WGS) entry which is preliminary data.</text>
</comment>
<dbReference type="NCBIfam" id="NF004829">
    <property type="entry name" value="PRK06183.1-3"/>
    <property type="match status" value="1"/>
</dbReference>
<dbReference type="InterPro" id="IPR036188">
    <property type="entry name" value="FAD/NAD-bd_sf"/>
</dbReference>
<keyword evidence="1" id="KW-0560">Oxidoreductase</keyword>
<accession>A0A1E7LCE8</accession>